<organism evidence="3">
    <name type="scientific">uncultured Sphingomonas sp</name>
    <dbReference type="NCBI Taxonomy" id="158754"/>
    <lineage>
        <taxon>Bacteria</taxon>
        <taxon>Pseudomonadati</taxon>
        <taxon>Pseudomonadota</taxon>
        <taxon>Alphaproteobacteria</taxon>
        <taxon>Sphingomonadales</taxon>
        <taxon>Sphingomonadaceae</taxon>
        <taxon>Sphingomonas</taxon>
        <taxon>environmental samples</taxon>
    </lineage>
</organism>
<reference evidence="3" key="1">
    <citation type="submission" date="2020-02" db="EMBL/GenBank/DDBJ databases">
        <authorList>
            <person name="Meier V. D."/>
        </authorList>
    </citation>
    <scope>NUCLEOTIDE SEQUENCE</scope>
    <source>
        <strain evidence="3">AVDCRST_MAG09</strain>
    </source>
</reference>
<dbReference type="EMBL" id="CADCVZ010000054">
    <property type="protein sequence ID" value="CAA9519458.1"/>
    <property type="molecule type" value="Genomic_DNA"/>
</dbReference>
<dbReference type="InterPro" id="IPR050706">
    <property type="entry name" value="Cyclic-di-GMP_PDE-like"/>
</dbReference>
<dbReference type="SUPFAM" id="SSF141868">
    <property type="entry name" value="EAL domain-like"/>
    <property type="match status" value="1"/>
</dbReference>
<dbReference type="InterPro" id="IPR035919">
    <property type="entry name" value="EAL_sf"/>
</dbReference>
<sequence length="272" mass="29827">MLLTWTDDDCPTLQPTRRLRRLPGRPGLSPGNPRRVSPDPGSARRARVCIRGADPRRRGEGAAFVLDKVGPEQLYAFDQACRVTAIREAVSAGIVATGAQLSINFMPNAVYSPMACIQLTLRTAKEVGFSTDRLIFEFTENERLQTAHVQAIVAAYRQLGFKTAVDDFGAGYAGLGLLAALQTDMVKLDMELIRGIDADGRKRAVMEALVLLMRRLGTEIVAEGVETAEELAVLRLFGVRYVQGFLFGQPRLGELTPYPAWLHEPTRTAAIS</sequence>
<accession>A0A6J4TDN0</accession>
<dbReference type="GO" id="GO:0071111">
    <property type="term" value="F:cyclic-guanylate-specific phosphodiesterase activity"/>
    <property type="evidence" value="ECO:0007669"/>
    <property type="project" value="InterPro"/>
</dbReference>
<dbReference type="SMART" id="SM00052">
    <property type="entry name" value="EAL"/>
    <property type="match status" value="1"/>
</dbReference>
<feature type="compositionally biased region" description="Low complexity" evidence="1">
    <location>
        <begin position="24"/>
        <end position="35"/>
    </location>
</feature>
<feature type="domain" description="EAL" evidence="2">
    <location>
        <begin position="12"/>
        <end position="264"/>
    </location>
</feature>
<dbReference type="PROSITE" id="PS50883">
    <property type="entry name" value="EAL"/>
    <property type="match status" value="1"/>
</dbReference>
<dbReference type="InterPro" id="IPR001633">
    <property type="entry name" value="EAL_dom"/>
</dbReference>
<feature type="region of interest" description="Disordered" evidence="1">
    <location>
        <begin position="13"/>
        <end position="44"/>
    </location>
</feature>
<dbReference type="Pfam" id="PF00563">
    <property type="entry name" value="EAL"/>
    <property type="match status" value="1"/>
</dbReference>
<name>A0A6J4TDN0_9SPHN</name>
<protein>
    <recommendedName>
        <fullName evidence="2">EAL domain-containing protein</fullName>
    </recommendedName>
</protein>
<evidence type="ECO:0000256" key="1">
    <source>
        <dbReference type="SAM" id="MobiDB-lite"/>
    </source>
</evidence>
<dbReference type="CDD" id="cd01948">
    <property type="entry name" value="EAL"/>
    <property type="match status" value="1"/>
</dbReference>
<evidence type="ECO:0000313" key="3">
    <source>
        <dbReference type="EMBL" id="CAA9519458.1"/>
    </source>
</evidence>
<proteinExistence type="predicted"/>
<dbReference type="AlphaFoldDB" id="A0A6J4TDN0"/>
<dbReference type="Gene3D" id="3.20.20.450">
    <property type="entry name" value="EAL domain"/>
    <property type="match status" value="1"/>
</dbReference>
<dbReference type="PANTHER" id="PTHR33121:SF15">
    <property type="entry name" value="BLUE LIGHT- AND TEMPERATURE-REGULATED ANTIREPRESSOR BLUF"/>
    <property type="match status" value="1"/>
</dbReference>
<evidence type="ECO:0000259" key="2">
    <source>
        <dbReference type="PROSITE" id="PS50883"/>
    </source>
</evidence>
<dbReference type="PANTHER" id="PTHR33121">
    <property type="entry name" value="CYCLIC DI-GMP PHOSPHODIESTERASE PDEF"/>
    <property type="match status" value="1"/>
</dbReference>
<gene>
    <name evidence="3" type="ORF">AVDCRST_MAG09-2098</name>
</gene>